<dbReference type="EMBL" id="UOFO01000085">
    <property type="protein sequence ID" value="VAW86039.1"/>
    <property type="molecule type" value="Genomic_DNA"/>
</dbReference>
<sequence>MRRKTYNLEFKQETVKYIKKNQLSIGGASKKFGVGSTALRR</sequence>
<dbReference type="InterPro" id="IPR009057">
    <property type="entry name" value="Homeodomain-like_sf"/>
</dbReference>
<reference evidence="1" key="1">
    <citation type="submission" date="2018-06" db="EMBL/GenBank/DDBJ databases">
        <authorList>
            <person name="Zhirakovskaya E."/>
        </authorList>
    </citation>
    <scope>NUCLEOTIDE SEQUENCE</scope>
</reference>
<accession>A0A3B0ZIC5</accession>
<dbReference type="SUPFAM" id="SSF46689">
    <property type="entry name" value="Homeodomain-like"/>
    <property type="match status" value="1"/>
</dbReference>
<protein>
    <recommendedName>
        <fullName evidence="2">Transposase</fullName>
    </recommendedName>
</protein>
<evidence type="ECO:0000313" key="1">
    <source>
        <dbReference type="EMBL" id="VAW86039.1"/>
    </source>
</evidence>
<proteinExistence type="predicted"/>
<evidence type="ECO:0008006" key="2">
    <source>
        <dbReference type="Google" id="ProtNLM"/>
    </source>
</evidence>
<name>A0A3B0ZIC5_9ZZZZ</name>
<organism evidence="1">
    <name type="scientific">hydrothermal vent metagenome</name>
    <dbReference type="NCBI Taxonomy" id="652676"/>
    <lineage>
        <taxon>unclassified sequences</taxon>
        <taxon>metagenomes</taxon>
        <taxon>ecological metagenomes</taxon>
    </lineage>
</organism>
<gene>
    <name evidence="1" type="ORF">MNBD_GAMMA16-1732</name>
</gene>
<dbReference type="AlphaFoldDB" id="A0A3B0ZIC5"/>